<dbReference type="PANTHER" id="PTHR47822">
    <property type="entry name" value="CARBOHYDRATE BINDING DOMAIN CONTAINING PROTEIN"/>
    <property type="match status" value="1"/>
</dbReference>
<gene>
    <name evidence="5" type="ORF">EZS28_003539</name>
</gene>
<dbReference type="InterPro" id="IPR001680">
    <property type="entry name" value="WD40_rpt"/>
</dbReference>
<evidence type="ECO:0000256" key="2">
    <source>
        <dbReference type="ARBA" id="ARBA00022737"/>
    </source>
</evidence>
<dbReference type="PROSITE" id="PS50082">
    <property type="entry name" value="WD_REPEATS_2"/>
    <property type="match status" value="1"/>
</dbReference>
<reference evidence="5 6" key="1">
    <citation type="submission" date="2019-03" db="EMBL/GenBank/DDBJ databases">
        <title>Single cell metagenomics reveals metabolic interactions within the superorganism composed of flagellate Streblomastix strix and complex community of Bacteroidetes bacteria on its surface.</title>
        <authorList>
            <person name="Treitli S.C."/>
            <person name="Kolisko M."/>
            <person name="Husnik F."/>
            <person name="Keeling P."/>
            <person name="Hampl V."/>
        </authorList>
    </citation>
    <scope>NUCLEOTIDE SEQUENCE [LARGE SCALE GENOMIC DNA]</scope>
    <source>
        <strain evidence="5">ST1C</strain>
    </source>
</reference>
<name>A0A5J4X2H3_9EUKA</name>
<dbReference type="EMBL" id="SNRW01000474">
    <property type="protein sequence ID" value="KAA6400932.1"/>
    <property type="molecule type" value="Genomic_DNA"/>
</dbReference>
<keyword evidence="1 3" id="KW-0853">WD repeat</keyword>
<dbReference type="InterPro" id="IPR015943">
    <property type="entry name" value="WD40/YVTN_repeat-like_dom_sf"/>
</dbReference>
<evidence type="ECO:0000256" key="3">
    <source>
        <dbReference type="PROSITE-ProRule" id="PRU00221"/>
    </source>
</evidence>
<dbReference type="SMART" id="SM00320">
    <property type="entry name" value="WD40"/>
    <property type="match status" value="5"/>
</dbReference>
<evidence type="ECO:0000256" key="1">
    <source>
        <dbReference type="ARBA" id="ARBA00022574"/>
    </source>
</evidence>
<dbReference type="AlphaFoldDB" id="A0A5J4X2H3"/>
<dbReference type="SUPFAM" id="SSF50978">
    <property type="entry name" value="WD40 repeat-like"/>
    <property type="match status" value="1"/>
</dbReference>
<feature type="compositionally biased region" description="Basic and acidic residues" evidence="4">
    <location>
        <begin position="256"/>
        <end position="268"/>
    </location>
</feature>
<accession>A0A5J4X2H3</accession>
<dbReference type="InterPro" id="IPR036322">
    <property type="entry name" value="WD40_repeat_dom_sf"/>
</dbReference>
<protein>
    <submittedName>
        <fullName evidence="5">Putative 2,3-bisphosphoglycerate-dependent phosphoglycerate mutase</fullName>
    </submittedName>
</protein>
<dbReference type="PANTHER" id="PTHR47822:SF2">
    <property type="entry name" value="F-BOX AND WD-40 DOMAIN PROTEIN 7"/>
    <property type="match status" value="1"/>
</dbReference>
<dbReference type="PROSITE" id="PS50294">
    <property type="entry name" value="WD_REPEATS_REGION"/>
    <property type="match status" value="1"/>
</dbReference>
<dbReference type="Proteomes" id="UP000324800">
    <property type="component" value="Unassembled WGS sequence"/>
</dbReference>
<dbReference type="InterPro" id="IPR019775">
    <property type="entry name" value="WD40_repeat_CS"/>
</dbReference>
<dbReference type="OrthoDB" id="10251741at2759"/>
<comment type="caution">
    <text evidence="5">The sequence shown here is derived from an EMBL/GenBank/DDBJ whole genome shotgun (WGS) entry which is preliminary data.</text>
</comment>
<dbReference type="PROSITE" id="PS00678">
    <property type="entry name" value="WD_REPEATS_1"/>
    <property type="match status" value="1"/>
</dbReference>
<keyword evidence="2" id="KW-0677">Repeat</keyword>
<proteinExistence type="predicted"/>
<feature type="region of interest" description="Disordered" evidence="4">
    <location>
        <begin position="256"/>
        <end position="294"/>
    </location>
</feature>
<dbReference type="Pfam" id="PF00400">
    <property type="entry name" value="WD40"/>
    <property type="match status" value="2"/>
</dbReference>
<evidence type="ECO:0000313" key="5">
    <source>
        <dbReference type="EMBL" id="KAA6400932.1"/>
    </source>
</evidence>
<feature type="repeat" description="WD" evidence="3">
    <location>
        <begin position="153"/>
        <end position="195"/>
    </location>
</feature>
<evidence type="ECO:0000256" key="4">
    <source>
        <dbReference type="SAM" id="MobiDB-lite"/>
    </source>
</evidence>
<organism evidence="5 6">
    <name type="scientific">Streblomastix strix</name>
    <dbReference type="NCBI Taxonomy" id="222440"/>
    <lineage>
        <taxon>Eukaryota</taxon>
        <taxon>Metamonada</taxon>
        <taxon>Preaxostyla</taxon>
        <taxon>Oxymonadida</taxon>
        <taxon>Streblomastigidae</taxon>
        <taxon>Streblomastix</taxon>
    </lineage>
</organism>
<sequence>MSVLQQILPQSTIEEGLGDVFYMRYSPDFKYLAVGCNDGGTRLYNLPSKKFLYGFDMKQPNGFPVTSIRFRPIQASQYPAILIVSADGFVRHWHLTTGKLMHIIKEQDNQVLALDYNAFGTQFATVGSDRCIRIYDESTKTVAYTLNNPESYQVHHSNRVFCLKFHPLQTNMLLSGGWDNTLQIWDLRTKAPARMIFGPHLCGDSLDVHEDEILTGSWRTGNQLQLWDFNSANLIHTYQFPAEEIKIIKQAEQPEALEKESPIKEGNDAPKLSKSASKEGLGTPKLSKSSSQPLVGIPKLQRSQSSILRTANVQPYYARFIEPQKTGGKSKTDKVYIVAGGSGSNESFVFDYTTRKPIQKYVSERELFTCDISDEQYAIGGADRSVLFLDFPQK</sequence>
<dbReference type="Gene3D" id="2.130.10.10">
    <property type="entry name" value="YVTN repeat-like/Quinoprotein amine dehydrogenase"/>
    <property type="match status" value="2"/>
</dbReference>
<evidence type="ECO:0000313" key="6">
    <source>
        <dbReference type="Proteomes" id="UP000324800"/>
    </source>
</evidence>